<evidence type="ECO:0000313" key="7">
    <source>
        <dbReference type="Proteomes" id="UP001501319"/>
    </source>
</evidence>
<dbReference type="InterPro" id="IPR036388">
    <property type="entry name" value="WH-like_DNA-bd_sf"/>
</dbReference>
<reference evidence="7" key="1">
    <citation type="journal article" date="2019" name="Int. J. Syst. Evol. Microbiol.">
        <title>The Global Catalogue of Microorganisms (GCM) 10K type strain sequencing project: providing services to taxonomists for standard genome sequencing and annotation.</title>
        <authorList>
            <consortium name="The Broad Institute Genomics Platform"/>
            <consortium name="The Broad Institute Genome Sequencing Center for Infectious Disease"/>
            <person name="Wu L."/>
            <person name="Ma J."/>
        </authorList>
    </citation>
    <scope>NUCLEOTIDE SEQUENCE [LARGE SCALE GENOMIC DNA]</scope>
    <source>
        <strain evidence="7">JCM 14306</strain>
    </source>
</reference>
<dbReference type="InterPro" id="IPR036390">
    <property type="entry name" value="WH_DNA-bd_sf"/>
</dbReference>
<organism evidence="6 7">
    <name type="scientific">Kribbella alba</name>
    <dbReference type="NCBI Taxonomy" id="190197"/>
    <lineage>
        <taxon>Bacteria</taxon>
        <taxon>Bacillati</taxon>
        <taxon>Actinomycetota</taxon>
        <taxon>Actinomycetes</taxon>
        <taxon>Propionibacteriales</taxon>
        <taxon>Kribbellaceae</taxon>
        <taxon>Kribbella</taxon>
    </lineage>
</organism>
<dbReference type="Gene3D" id="3.40.190.290">
    <property type="match status" value="1"/>
</dbReference>
<dbReference type="Pfam" id="PF00126">
    <property type="entry name" value="HTH_1"/>
    <property type="match status" value="1"/>
</dbReference>
<evidence type="ECO:0000256" key="2">
    <source>
        <dbReference type="ARBA" id="ARBA00023015"/>
    </source>
</evidence>
<dbReference type="PRINTS" id="PR00039">
    <property type="entry name" value="HTHLYSR"/>
</dbReference>
<accession>A0ABN2FJP7</accession>
<dbReference type="SUPFAM" id="SSF53850">
    <property type="entry name" value="Periplasmic binding protein-like II"/>
    <property type="match status" value="1"/>
</dbReference>
<evidence type="ECO:0000256" key="3">
    <source>
        <dbReference type="ARBA" id="ARBA00023125"/>
    </source>
</evidence>
<comment type="caution">
    <text evidence="6">The sequence shown here is derived from an EMBL/GenBank/DDBJ whole genome shotgun (WGS) entry which is preliminary data.</text>
</comment>
<dbReference type="SUPFAM" id="SSF46785">
    <property type="entry name" value="Winged helix' DNA-binding domain"/>
    <property type="match status" value="1"/>
</dbReference>
<dbReference type="PANTHER" id="PTHR30346:SF28">
    <property type="entry name" value="HTH-TYPE TRANSCRIPTIONAL REGULATOR CYNR"/>
    <property type="match status" value="1"/>
</dbReference>
<keyword evidence="4" id="KW-0804">Transcription</keyword>
<comment type="similarity">
    <text evidence="1">Belongs to the LysR transcriptional regulatory family.</text>
</comment>
<evidence type="ECO:0000256" key="4">
    <source>
        <dbReference type="ARBA" id="ARBA00023163"/>
    </source>
</evidence>
<evidence type="ECO:0000259" key="5">
    <source>
        <dbReference type="PROSITE" id="PS50931"/>
    </source>
</evidence>
<keyword evidence="2" id="KW-0805">Transcription regulation</keyword>
<evidence type="ECO:0000313" key="6">
    <source>
        <dbReference type="EMBL" id="GAA1650212.1"/>
    </source>
</evidence>
<dbReference type="Pfam" id="PF03466">
    <property type="entry name" value="LysR_substrate"/>
    <property type="match status" value="1"/>
</dbReference>
<protein>
    <submittedName>
        <fullName evidence="6">LysR family transcriptional regulator</fullName>
    </submittedName>
</protein>
<dbReference type="Proteomes" id="UP001501319">
    <property type="component" value="Unassembled WGS sequence"/>
</dbReference>
<keyword evidence="7" id="KW-1185">Reference proteome</keyword>
<dbReference type="PROSITE" id="PS50931">
    <property type="entry name" value="HTH_LYSR"/>
    <property type="match status" value="1"/>
</dbReference>
<dbReference type="InterPro" id="IPR005119">
    <property type="entry name" value="LysR_subst-bd"/>
</dbReference>
<name>A0ABN2FJP7_9ACTN</name>
<dbReference type="InterPro" id="IPR000847">
    <property type="entry name" value="LysR_HTH_N"/>
</dbReference>
<evidence type="ECO:0000256" key="1">
    <source>
        <dbReference type="ARBA" id="ARBA00009437"/>
    </source>
</evidence>
<sequence length="322" mass="34831">MLAVRAARLWAVELRQLEYFVAVAHERSFTLAARRLHVVQSAVSAAIASLERDLKVTLFERSAQRVVLTEAGTALLPEALAVMDAVQGARDVVDELGAGMRGSVRVGLLPGLGLIDLPAAAGEFRRRYQKVELQLRVEPEGSAGVIVGLRNGDIDVGFLGISAGSVPRDLTAWELLRVPQVLAVPTGHRLARRRSITLPELADEAFVDFPPGFGTRTLIDQKFEAAGIERQVVVEALGIDNGVQFVRHGVGLGILPAYAVAGEEGIRALPVSGETFQWSLYMATLRKRKPSAALRALLGLVSPHLRHPEGTELGRELQDQQN</sequence>
<dbReference type="Gene3D" id="1.10.10.10">
    <property type="entry name" value="Winged helix-like DNA-binding domain superfamily/Winged helix DNA-binding domain"/>
    <property type="match status" value="1"/>
</dbReference>
<dbReference type="PANTHER" id="PTHR30346">
    <property type="entry name" value="TRANSCRIPTIONAL DUAL REGULATOR HCAR-RELATED"/>
    <property type="match status" value="1"/>
</dbReference>
<dbReference type="EMBL" id="BAAANE010000008">
    <property type="protein sequence ID" value="GAA1650212.1"/>
    <property type="molecule type" value="Genomic_DNA"/>
</dbReference>
<proteinExistence type="inferred from homology"/>
<gene>
    <name evidence="6" type="ORF">GCM10009744_47190</name>
</gene>
<keyword evidence="3" id="KW-0238">DNA-binding</keyword>
<feature type="domain" description="HTH lysR-type" evidence="5">
    <location>
        <begin position="12"/>
        <end position="69"/>
    </location>
</feature>